<evidence type="ECO:0000313" key="3">
    <source>
        <dbReference type="EMBL" id="SFP00662.1"/>
    </source>
</evidence>
<proteinExistence type="predicted"/>
<evidence type="ECO:0000256" key="1">
    <source>
        <dbReference type="SAM" id="MobiDB-lite"/>
    </source>
</evidence>
<dbReference type="EMBL" id="FOUP01000033">
    <property type="protein sequence ID" value="SFP00662.1"/>
    <property type="molecule type" value="Genomic_DNA"/>
</dbReference>
<organism evidence="3 4">
    <name type="scientific">Saccharopolyspora antimicrobica</name>
    <dbReference type="NCBI Taxonomy" id="455193"/>
    <lineage>
        <taxon>Bacteria</taxon>
        <taxon>Bacillati</taxon>
        <taxon>Actinomycetota</taxon>
        <taxon>Actinomycetes</taxon>
        <taxon>Pseudonocardiales</taxon>
        <taxon>Pseudonocardiaceae</taxon>
        <taxon>Saccharopolyspora</taxon>
    </lineage>
</organism>
<evidence type="ECO:0000313" key="4">
    <source>
        <dbReference type="Proteomes" id="UP000199398"/>
    </source>
</evidence>
<protein>
    <submittedName>
        <fullName evidence="3">Uncharacterized protein</fullName>
    </submittedName>
</protein>
<accession>A0A1I5LTU4</accession>
<keyword evidence="5" id="KW-1185">Reference proteome</keyword>
<dbReference type="AlphaFoldDB" id="A0A1I5LTU4"/>
<name>A0A1I5LTU4_9PSEU</name>
<reference evidence="3 4" key="1">
    <citation type="submission" date="2016-10" db="EMBL/GenBank/DDBJ databases">
        <authorList>
            <person name="de Groot N.N."/>
        </authorList>
    </citation>
    <scope>NUCLEOTIDE SEQUENCE [LARGE SCALE GENOMIC DNA]</scope>
    <source>
        <strain evidence="3 4">CPCC 201259</strain>
    </source>
</reference>
<dbReference type="Proteomes" id="UP000270697">
    <property type="component" value="Unassembled WGS sequence"/>
</dbReference>
<sequence>MVRTGEENVEEGAISILHATGVRGREAGEGPQTSGDCAREHQLEPFVPPRVTRNPVTAGRACPLLSRHQLNQPKIINGDRLVRVGCQDTVQMNRGIDLELAAADCMIVRVWGTKKRPTASVQMTCDPKGYGPS</sequence>
<dbReference type="EMBL" id="RBXX01000002">
    <property type="protein sequence ID" value="RKT87342.1"/>
    <property type="molecule type" value="Genomic_DNA"/>
</dbReference>
<feature type="region of interest" description="Disordered" evidence="1">
    <location>
        <begin position="18"/>
        <end position="41"/>
    </location>
</feature>
<evidence type="ECO:0000313" key="2">
    <source>
        <dbReference type="EMBL" id="RKT87342.1"/>
    </source>
</evidence>
<evidence type="ECO:0000313" key="5">
    <source>
        <dbReference type="Proteomes" id="UP000270697"/>
    </source>
</evidence>
<dbReference type="RefSeq" id="WP_143121803.1">
    <property type="nucleotide sequence ID" value="NZ_FOUP01000033.1"/>
</dbReference>
<gene>
    <name evidence="2" type="ORF">ATL45_5754</name>
    <name evidence="3" type="ORF">SAMN05421805_13322</name>
</gene>
<dbReference type="Proteomes" id="UP000199398">
    <property type="component" value="Unassembled WGS sequence"/>
</dbReference>
<reference evidence="2 5" key="2">
    <citation type="submission" date="2018-10" db="EMBL/GenBank/DDBJ databases">
        <title>Sequencing the genomes of 1000 actinobacteria strains.</title>
        <authorList>
            <person name="Klenk H.-P."/>
        </authorList>
    </citation>
    <scope>NUCLEOTIDE SEQUENCE [LARGE SCALE GENOMIC DNA]</scope>
    <source>
        <strain evidence="2 5">DSM 45119</strain>
    </source>
</reference>